<dbReference type="Gene3D" id="1.10.10.10">
    <property type="entry name" value="Winged helix-like DNA-binding domain superfamily/Winged helix DNA-binding domain"/>
    <property type="match status" value="1"/>
</dbReference>
<sequence>MLKKTIKITMLFDFYGSLLTEKQRQIIKSYFYNDLSLSEIADNIGISRQGVYDHLHRSEESLEDYEAKLGLLKKYNKIRKNINDLEAIMTEKGILAEDKNEDLRKKLESIKSIL</sequence>
<dbReference type="Proteomes" id="UP000198612">
    <property type="component" value="Unassembled WGS sequence"/>
</dbReference>
<comment type="function">
    <text evidence="2 3">Might take part in the signal recognition particle (SRP) pathway. This is inferred from the conservation of its genetic proximity to ftsY/ffh. May be a regulatory protein.</text>
</comment>
<dbReference type="OrthoDB" id="6392at2"/>
<dbReference type="AlphaFoldDB" id="A0A1G6I350"/>
<evidence type="ECO:0000313" key="16">
    <source>
        <dbReference type="Proteomes" id="UP000295758"/>
    </source>
</evidence>
<dbReference type="InterPro" id="IPR007394">
    <property type="entry name" value="UPF0122"/>
</dbReference>
<keyword evidence="13" id="KW-1185">Reference proteome</keyword>
<dbReference type="Proteomes" id="UP000199519">
    <property type="component" value="Unassembled WGS sequence"/>
</dbReference>
<dbReference type="Proteomes" id="UP000295758">
    <property type="component" value="Unassembled WGS sequence"/>
</dbReference>
<dbReference type="InterPro" id="IPR054831">
    <property type="entry name" value="UPF0122_fam_protein"/>
</dbReference>
<organism evidence="5 17">
    <name type="scientific">Halanaerobium congolense</name>
    <dbReference type="NCBI Taxonomy" id="54121"/>
    <lineage>
        <taxon>Bacteria</taxon>
        <taxon>Bacillati</taxon>
        <taxon>Bacillota</taxon>
        <taxon>Clostridia</taxon>
        <taxon>Halanaerobiales</taxon>
        <taxon>Halanaerobiaceae</taxon>
        <taxon>Halanaerobium</taxon>
    </lineage>
</organism>
<dbReference type="NCBIfam" id="NF045758">
    <property type="entry name" value="YlxM"/>
    <property type="match status" value="1"/>
</dbReference>
<evidence type="ECO:0000313" key="13">
    <source>
        <dbReference type="Proteomes" id="UP000199519"/>
    </source>
</evidence>
<dbReference type="EMBL" id="FOHG01000001">
    <property type="protein sequence ID" value="SES61860.1"/>
    <property type="molecule type" value="Genomic_DNA"/>
</dbReference>
<dbReference type="PANTHER" id="PTHR40083">
    <property type="entry name" value="UPF0122 PROTEIN CBO2450/CLC_2298"/>
    <property type="match status" value="1"/>
</dbReference>
<dbReference type="HAMAP" id="MF_00245">
    <property type="entry name" value="UPF0122"/>
    <property type="match status" value="1"/>
</dbReference>
<evidence type="ECO:0000256" key="3">
    <source>
        <dbReference type="HAMAP-Rule" id="MF_00245"/>
    </source>
</evidence>
<dbReference type="InterPro" id="IPR036388">
    <property type="entry name" value="WH-like_DNA-bd_sf"/>
</dbReference>
<evidence type="ECO:0000313" key="8">
    <source>
        <dbReference type="EMBL" id="SES61860.1"/>
    </source>
</evidence>
<reference evidence="4 14" key="3">
    <citation type="submission" date="2018-04" db="EMBL/GenBank/DDBJ databases">
        <title>Subsurface microbial communities from deep shales in Ohio and West Virginia, USA.</title>
        <authorList>
            <person name="Wrighton K."/>
        </authorList>
    </citation>
    <scope>NUCLEOTIDE SEQUENCE [LARGE SCALE GENOMIC DNA]</scope>
    <source>
        <strain evidence="10 15">DSMZ 11287</strain>
        <strain evidence="4 14">MSL28</strain>
    </source>
</reference>
<evidence type="ECO:0000313" key="15">
    <source>
        <dbReference type="Proteomes" id="UP000295472"/>
    </source>
</evidence>
<proteinExistence type="inferred from homology"/>
<dbReference type="PANTHER" id="PTHR40083:SF1">
    <property type="entry name" value="UPF0122 PROTEIN YLXM"/>
    <property type="match status" value="1"/>
</dbReference>
<evidence type="ECO:0000313" key="4">
    <source>
        <dbReference type="EMBL" id="PXV66015.1"/>
    </source>
</evidence>
<evidence type="ECO:0000313" key="17">
    <source>
        <dbReference type="Proteomes" id="UP000324896"/>
    </source>
</evidence>
<dbReference type="Pfam" id="PF04297">
    <property type="entry name" value="UPF0122"/>
    <property type="match status" value="1"/>
</dbReference>
<comment type="similarity">
    <text evidence="1 3">Belongs to the UPF0122 family.</text>
</comment>
<dbReference type="Proteomes" id="UP000295472">
    <property type="component" value="Unassembled WGS sequence"/>
</dbReference>
<evidence type="ECO:0000256" key="2">
    <source>
        <dbReference type="ARBA" id="ARBA00024764"/>
    </source>
</evidence>
<evidence type="ECO:0000313" key="14">
    <source>
        <dbReference type="Proteomes" id="UP000247389"/>
    </source>
</evidence>
<accession>A0A1G6I350</accession>
<dbReference type="Proteomes" id="UP000198945">
    <property type="component" value="Unassembled WGS sequence"/>
</dbReference>
<dbReference type="EMBL" id="FNBJ01000001">
    <property type="protein sequence ID" value="SDE69560.1"/>
    <property type="molecule type" value="Genomic_DNA"/>
</dbReference>
<name>A0A1G6I350_9FIRM</name>
<protein>
    <recommendedName>
        <fullName evidence="3">UPF0122 protein BY453_10428</fullName>
    </recommendedName>
</protein>
<dbReference type="Proteomes" id="UP000324896">
    <property type="component" value="Unassembled WGS sequence"/>
</dbReference>
<gene>
    <name evidence="9" type="ORF">BY453_10428</name>
    <name evidence="10" type="ORF">C7954_10824</name>
    <name evidence="4" type="ORF">C8C78_11267</name>
    <name evidence="5" type="ORF">SAMN04488597_101256</name>
    <name evidence="6" type="ORF">SAMN04488598_101130</name>
    <name evidence="8" type="ORF">SAMN04515652_101161</name>
    <name evidence="7" type="ORF">SAMN04515654_10122</name>
</gene>
<dbReference type="RefSeq" id="WP_073155700.1">
    <property type="nucleotide sequence ID" value="NZ_FNEH01000001.1"/>
</dbReference>
<dbReference type="EMBL" id="SOAA01000004">
    <property type="protein sequence ID" value="TDS33643.1"/>
    <property type="molecule type" value="Genomic_DNA"/>
</dbReference>
<dbReference type="EMBL" id="SOEF01000008">
    <property type="protein sequence ID" value="TDX45333.1"/>
    <property type="molecule type" value="Genomic_DNA"/>
</dbReference>
<reference evidence="11 13" key="1">
    <citation type="submission" date="2016-10" db="EMBL/GenBank/DDBJ databases">
        <authorList>
            <person name="Varghese N."/>
            <person name="Submissions S."/>
        </authorList>
    </citation>
    <scope>NUCLEOTIDE SEQUENCE [LARGE SCALE GENOMIC DNA]</scope>
    <source>
        <strain evidence="5 17">WG10</strain>
        <strain evidence="6 13">WG2</strain>
        <strain evidence="8 11">WG5</strain>
    </source>
</reference>
<evidence type="ECO:0000313" key="10">
    <source>
        <dbReference type="EMBL" id="TDX45333.1"/>
    </source>
</evidence>
<reference evidence="9 16" key="4">
    <citation type="submission" date="2019-03" db="EMBL/GenBank/DDBJ databases">
        <title>Deep subsurface shale carbon reservoir microbial communities from Ohio and West Virginia, USA.</title>
        <authorList>
            <person name="Wrighton K."/>
        </authorList>
    </citation>
    <scope>NUCLEOTIDE SEQUENCE [LARGE SCALE GENOMIC DNA]</scope>
    <source>
        <strain evidence="9 16">UTICA-S4D12</strain>
    </source>
</reference>
<evidence type="ECO:0000313" key="7">
    <source>
        <dbReference type="EMBL" id="SDI03055.1"/>
    </source>
</evidence>
<evidence type="ECO:0000313" key="5">
    <source>
        <dbReference type="EMBL" id="SDC00967.1"/>
    </source>
</evidence>
<evidence type="ECO:0000313" key="6">
    <source>
        <dbReference type="EMBL" id="SDE69560.1"/>
    </source>
</evidence>
<dbReference type="EMBL" id="FNEH01000001">
    <property type="protein sequence ID" value="SDI03055.1"/>
    <property type="molecule type" value="Genomic_DNA"/>
</dbReference>
<evidence type="ECO:0000313" key="9">
    <source>
        <dbReference type="EMBL" id="TDS33643.1"/>
    </source>
</evidence>
<evidence type="ECO:0000313" key="11">
    <source>
        <dbReference type="Proteomes" id="UP000198612"/>
    </source>
</evidence>
<dbReference type="InterPro" id="IPR013324">
    <property type="entry name" value="RNA_pol_sigma_r3/r4-like"/>
</dbReference>
<dbReference type="EMBL" id="FMYT01000001">
    <property type="protein sequence ID" value="SDC00967.1"/>
    <property type="molecule type" value="Genomic_DNA"/>
</dbReference>
<reference evidence="7 12" key="2">
    <citation type="submission" date="2016-10" db="EMBL/GenBank/DDBJ databases">
        <authorList>
            <person name="de Groot N.N."/>
        </authorList>
    </citation>
    <scope>NUCLEOTIDE SEQUENCE [LARGE SCALE GENOMIC DNA]</scope>
    <source>
        <strain evidence="7 12">WG7</strain>
    </source>
</reference>
<dbReference type="EMBL" id="QICM01000012">
    <property type="protein sequence ID" value="PXV66015.1"/>
    <property type="molecule type" value="Genomic_DNA"/>
</dbReference>
<dbReference type="STRING" id="54121.SAMN04515653_107119"/>
<evidence type="ECO:0000256" key="1">
    <source>
        <dbReference type="ARBA" id="ARBA00008720"/>
    </source>
</evidence>
<dbReference type="GeneID" id="57012257"/>
<evidence type="ECO:0000313" key="12">
    <source>
        <dbReference type="Proteomes" id="UP000198945"/>
    </source>
</evidence>
<dbReference type="SUPFAM" id="SSF88659">
    <property type="entry name" value="Sigma3 and sigma4 domains of RNA polymerase sigma factors"/>
    <property type="match status" value="1"/>
</dbReference>
<dbReference type="Proteomes" id="UP000247389">
    <property type="component" value="Unassembled WGS sequence"/>
</dbReference>